<organism evidence="2 3">
    <name type="scientific">Prorocentrum cordatum</name>
    <dbReference type="NCBI Taxonomy" id="2364126"/>
    <lineage>
        <taxon>Eukaryota</taxon>
        <taxon>Sar</taxon>
        <taxon>Alveolata</taxon>
        <taxon>Dinophyceae</taxon>
        <taxon>Prorocentrales</taxon>
        <taxon>Prorocentraceae</taxon>
        <taxon>Prorocentrum</taxon>
    </lineage>
</organism>
<accession>A0ABN9WC10</accession>
<proteinExistence type="predicted"/>
<feature type="transmembrane region" description="Helical" evidence="1">
    <location>
        <begin position="48"/>
        <end position="68"/>
    </location>
</feature>
<feature type="non-terminal residue" evidence="2">
    <location>
        <position position="89"/>
    </location>
</feature>
<keyword evidence="3" id="KW-1185">Reference proteome</keyword>
<dbReference type="EMBL" id="CAUYUJ010018469">
    <property type="protein sequence ID" value="CAK0883830.1"/>
    <property type="molecule type" value="Genomic_DNA"/>
</dbReference>
<keyword evidence="1" id="KW-1133">Transmembrane helix</keyword>
<evidence type="ECO:0000313" key="3">
    <source>
        <dbReference type="Proteomes" id="UP001189429"/>
    </source>
</evidence>
<name>A0ABN9WC10_9DINO</name>
<evidence type="ECO:0000313" key="2">
    <source>
        <dbReference type="EMBL" id="CAK0883830.1"/>
    </source>
</evidence>
<comment type="caution">
    <text evidence="2">The sequence shown here is derived from an EMBL/GenBank/DDBJ whole genome shotgun (WGS) entry which is preliminary data.</text>
</comment>
<dbReference type="Proteomes" id="UP001189429">
    <property type="component" value="Unassembled WGS sequence"/>
</dbReference>
<protein>
    <submittedName>
        <fullName evidence="2">Uncharacterized protein</fullName>
    </submittedName>
</protein>
<gene>
    <name evidence="2" type="ORF">PCOR1329_LOCUS65930</name>
</gene>
<keyword evidence="1" id="KW-0812">Transmembrane</keyword>
<evidence type="ECO:0000256" key="1">
    <source>
        <dbReference type="SAM" id="Phobius"/>
    </source>
</evidence>
<reference evidence="2" key="1">
    <citation type="submission" date="2023-10" db="EMBL/GenBank/DDBJ databases">
        <authorList>
            <person name="Chen Y."/>
            <person name="Shah S."/>
            <person name="Dougan E. K."/>
            <person name="Thang M."/>
            <person name="Chan C."/>
        </authorList>
    </citation>
    <scope>NUCLEOTIDE SEQUENCE [LARGE SCALE GENOMIC DNA]</scope>
</reference>
<keyword evidence="1" id="KW-0472">Membrane</keyword>
<sequence>MQQETPELRAHVAAACSSRDAFCSLCQKLVDEAPPWGKAALPPHVESAVVVAVAAVVVVVVAVVAIVAPTAADAVDAVGAGGGRQGTRN</sequence>